<dbReference type="Pfam" id="PF01502">
    <property type="entry name" value="PRA-CH"/>
    <property type="match status" value="1"/>
</dbReference>
<dbReference type="GO" id="GO:0000287">
    <property type="term" value="F:magnesium ion binding"/>
    <property type="evidence" value="ECO:0007669"/>
    <property type="project" value="UniProtKB-UniRule"/>
</dbReference>
<dbReference type="InterPro" id="IPR002496">
    <property type="entry name" value="PRib_AMP_CycHydrolase_dom"/>
</dbReference>
<comment type="catalytic activity">
    <reaction evidence="2">
        <text>1-(5-phospho-beta-D-ribosyl)-ATP + H2O = 1-(5-phospho-beta-D-ribosyl)-5'-AMP + diphosphate + H(+)</text>
        <dbReference type="Rhea" id="RHEA:22828"/>
        <dbReference type="ChEBI" id="CHEBI:15377"/>
        <dbReference type="ChEBI" id="CHEBI:15378"/>
        <dbReference type="ChEBI" id="CHEBI:33019"/>
        <dbReference type="ChEBI" id="CHEBI:59457"/>
        <dbReference type="ChEBI" id="CHEBI:73183"/>
        <dbReference type="EC" id="3.6.1.31"/>
    </reaction>
</comment>
<feature type="binding site" evidence="11">
    <location>
        <position position="88"/>
    </location>
    <ligand>
        <name>Zn(2+)</name>
        <dbReference type="ChEBI" id="CHEBI:29105"/>
        <note>ligand shared between dimeric partners</note>
    </ligand>
</feature>
<dbReference type="AlphaFoldDB" id="I2FFZ0"/>
<keyword evidence="7 11" id="KW-0963">Cytoplasm</keyword>
<comment type="cofactor">
    <cofactor evidence="11">
        <name>Zn(2+)</name>
        <dbReference type="ChEBI" id="CHEBI:29105"/>
    </cofactor>
    <text evidence="11">Binds 1 zinc ion per subunit.</text>
</comment>
<name>I2FFZ0_9PSED</name>
<sequence length="140" mass="15122">MSDQSEAHVREEGLALAPRFDSAGLVPAIVTDAVSGAVLMLAWMNAGALGRTIETGEAWFWSRSRQCLWHKGATSGQVQHIEEIRIDCDQDTIWLTVRMPKLAGCCHTGRSSCFYRRVVSGSGGPTLILDPLTPAPDAPS</sequence>
<comment type="pathway">
    <text evidence="4">Amino-acid biosynthesis; L-histidine biosynthesis; L-histidine from 5-phospho-alpha-D-ribose 1-diphosphate: step 2/9.</text>
</comment>
<comment type="function">
    <text evidence="11">Catalyzes the hydrolysis of the adenine ring of phosphoribosyl-AMP.</text>
</comment>
<comment type="similarity">
    <text evidence="5">In the C-terminal section; belongs to the PRA-PH family.</text>
</comment>
<dbReference type="SUPFAM" id="SSF141734">
    <property type="entry name" value="HisI-like"/>
    <property type="match status" value="1"/>
</dbReference>
<evidence type="ECO:0000256" key="4">
    <source>
        <dbReference type="ARBA" id="ARBA00005204"/>
    </source>
</evidence>
<comment type="subcellular location">
    <subcellularLocation>
        <location evidence="11">Cytoplasm</location>
    </subcellularLocation>
</comment>
<evidence type="ECO:0000256" key="8">
    <source>
        <dbReference type="ARBA" id="ARBA00022605"/>
    </source>
</evidence>
<accession>I2FFZ0</accession>
<dbReference type="FunFam" id="3.10.20.810:FF:000001">
    <property type="entry name" value="Histidine biosynthesis bifunctional protein HisIE"/>
    <property type="match status" value="1"/>
</dbReference>
<gene>
    <name evidence="11" type="primary">hisI</name>
</gene>
<keyword evidence="9 11" id="KW-0378">Hydrolase</keyword>
<keyword evidence="11" id="KW-0479">Metal-binding</keyword>
<organism evidence="13">
    <name type="scientific">Pseudomonas sp. K-62</name>
    <dbReference type="NCBI Taxonomy" id="76885"/>
    <lineage>
        <taxon>Bacteria</taxon>
        <taxon>Pseudomonadati</taxon>
        <taxon>Pseudomonadota</taxon>
        <taxon>Gammaproteobacteria</taxon>
        <taxon>Pseudomonadales</taxon>
        <taxon>Pseudomonadaceae</taxon>
        <taxon>Pseudomonas</taxon>
    </lineage>
</organism>
<feature type="binding site" evidence="11">
    <location>
        <position position="106"/>
    </location>
    <ligand>
        <name>Zn(2+)</name>
        <dbReference type="ChEBI" id="CHEBI:29105"/>
        <note>ligand shared between dimeric partners</note>
    </ligand>
</feature>
<comment type="pathway">
    <text evidence="3 11">Amino-acid biosynthesis; L-histidine biosynthesis; L-histidine from 5-phospho-alpha-D-ribose 1-diphosphate: step 3/9.</text>
</comment>
<dbReference type="InterPro" id="IPR026660">
    <property type="entry name" value="PRA-CH"/>
</dbReference>
<dbReference type="NCBIfam" id="NF000768">
    <property type="entry name" value="PRK00051.1"/>
    <property type="match status" value="1"/>
</dbReference>
<keyword evidence="10 11" id="KW-0368">Histidine biosynthesis</keyword>
<dbReference type="RefSeq" id="WP_015061089.1">
    <property type="nucleotide sequence ID" value="NC_019309.1"/>
</dbReference>
<dbReference type="GO" id="GO:0000105">
    <property type="term" value="P:L-histidine biosynthetic process"/>
    <property type="evidence" value="ECO:0007669"/>
    <property type="project" value="UniProtKB-UniRule"/>
</dbReference>
<evidence type="ECO:0000256" key="3">
    <source>
        <dbReference type="ARBA" id="ARBA00005169"/>
    </source>
</evidence>
<keyword evidence="11" id="KW-0460">Magnesium</keyword>
<keyword evidence="13" id="KW-0614">Plasmid</keyword>
<dbReference type="EC" id="3.5.4.19" evidence="11"/>
<feature type="binding site" evidence="11">
    <location>
        <position position="89"/>
    </location>
    <ligand>
        <name>Mg(2+)</name>
        <dbReference type="ChEBI" id="CHEBI:18420"/>
    </ligand>
</feature>
<evidence type="ECO:0000256" key="9">
    <source>
        <dbReference type="ARBA" id="ARBA00022801"/>
    </source>
</evidence>
<feature type="binding site" evidence="11">
    <location>
        <position position="87"/>
    </location>
    <ligand>
        <name>Mg(2+)</name>
        <dbReference type="ChEBI" id="CHEBI:18420"/>
    </ligand>
</feature>
<reference evidence="13" key="1">
    <citation type="submission" date="2012-04" db="EMBL/GenBank/DDBJ databases">
        <title>Nucleotide sequence of Pseudomonas sp. K-62 plasmid pMR68 containing mercury resistance genes.</title>
        <authorList>
            <person name="Kiyono M."/>
            <person name="Mochizuki Y."/>
            <person name="Koizawa K."/>
            <person name="Sone Y."/>
            <person name="Nakamura R."/>
            <person name="Pan-Hou H."/>
            <person name="Sakabe K."/>
        </authorList>
    </citation>
    <scope>NUCLEOTIDE SEQUENCE</scope>
    <source>
        <strain evidence="13">K-62</strain>
        <plasmid evidence="13">pMR68</plasmid>
    </source>
</reference>
<proteinExistence type="inferred from homology"/>
<keyword evidence="8 11" id="KW-0028">Amino-acid biosynthesis</keyword>
<evidence type="ECO:0000256" key="2">
    <source>
        <dbReference type="ARBA" id="ARBA00001460"/>
    </source>
</evidence>
<evidence type="ECO:0000256" key="6">
    <source>
        <dbReference type="ARBA" id="ARBA00008299"/>
    </source>
</evidence>
<dbReference type="GO" id="GO:0004635">
    <property type="term" value="F:phosphoribosyl-AMP cyclohydrolase activity"/>
    <property type="evidence" value="ECO:0007669"/>
    <property type="project" value="UniProtKB-UniRule"/>
</dbReference>
<evidence type="ECO:0000256" key="5">
    <source>
        <dbReference type="ARBA" id="ARBA00007731"/>
    </source>
</evidence>
<geneLocation type="plasmid" evidence="13">
    <name>pMR68</name>
</geneLocation>
<dbReference type="Gene3D" id="3.10.20.810">
    <property type="entry name" value="Phosphoribosyl-AMP cyclohydrolase"/>
    <property type="match status" value="1"/>
</dbReference>
<evidence type="ECO:0000256" key="11">
    <source>
        <dbReference type="HAMAP-Rule" id="MF_01021"/>
    </source>
</evidence>
<comment type="catalytic activity">
    <reaction evidence="1 11">
        <text>1-(5-phospho-beta-D-ribosyl)-5'-AMP + H2O = 1-(5-phospho-beta-D-ribosyl)-5-[(5-phospho-beta-D-ribosylamino)methylideneamino]imidazole-4-carboxamide</text>
        <dbReference type="Rhea" id="RHEA:20049"/>
        <dbReference type="ChEBI" id="CHEBI:15377"/>
        <dbReference type="ChEBI" id="CHEBI:58435"/>
        <dbReference type="ChEBI" id="CHEBI:59457"/>
        <dbReference type="EC" id="3.5.4.19"/>
    </reaction>
</comment>
<protein>
    <recommendedName>
        <fullName evidence="11">Phosphoribosyl-AMP cyclohydrolase</fullName>
        <shortName evidence="11">PRA-CH</shortName>
        <ecNumber evidence="11">3.5.4.19</ecNumber>
    </recommendedName>
</protein>
<evidence type="ECO:0000259" key="12">
    <source>
        <dbReference type="Pfam" id="PF01502"/>
    </source>
</evidence>
<dbReference type="GO" id="GO:0004636">
    <property type="term" value="F:phosphoribosyl-ATP diphosphatase activity"/>
    <property type="evidence" value="ECO:0007669"/>
    <property type="project" value="UniProtKB-EC"/>
</dbReference>
<comment type="cofactor">
    <cofactor evidence="11">
        <name>Mg(2+)</name>
        <dbReference type="ChEBI" id="CHEBI:18420"/>
    </cofactor>
    <text evidence="11">Binds 1 Mg(2+) ion per subunit.</text>
</comment>
<feature type="binding site" evidence="11">
    <location>
        <position position="113"/>
    </location>
    <ligand>
        <name>Zn(2+)</name>
        <dbReference type="ChEBI" id="CHEBI:29105"/>
        <note>ligand shared between dimeric partners</note>
    </ligand>
</feature>
<dbReference type="PANTHER" id="PTHR42945:SF1">
    <property type="entry name" value="HISTIDINE BIOSYNTHESIS BIFUNCTIONAL PROTEIN HIS7"/>
    <property type="match status" value="1"/>
</dbReference>
<feature type="domain" description="Phosphoribosyl-AMP cyclohydrolase" evidence="12">
    <location>
        <begin position="40"/>
        <end position="115"/>
    </location>
</feature>
<comment type="similarity">
    <text evidence="11">Belongs to the PRA-CH family.</text>
</comment>
<dbReference type="EMBL" id="AB714582">
    <property type="protein sequence ID" value="BAM13925.1"/>
    <property type="molecule type" value="Genomic_DNA"/>
</dbReference>
<dbReference type="HAMAP" id="MF_01021">
    <property type="entry name" value="HisI"/>
    <property type="match status" value="1"/>
</dbReference>
<evidence type="ECO:0000256" key="7">
    <source>
        <dbReference type="ARBA" id="ARBA00022490"/>
    </source>
</evidence>
<dbReference type="UniPathway" id="UPA00031">
    <property type="reaction ID" value="UER00008"/>
</dbReference>
<comment type="subunit">
    <text evidence="11">Homodimer.</text>
</comment>
<dbReference type="GO" id="GO:0005737">
    <property type="term" value="C:cytoplasm"/>
    <property type="evidence" value="ECO:0007669"/>
    <property type="project" value="UniProtKB-SubCell"/>
</dbReference>
<comment type="similarity">
    <text evidence="6">In the N-terminal section; belongs to the PRA-CH family.</text>
</comment>
<evidence type="ECO:0000256" key="1">
    <source>
        <dbReference type="ARBA" id="ARBA00000024"/>
    </source>
</evidence>
<keyword evidence="11" id="KW-0862">Zinc</keyword>
<feature type="binding site" evidence="11">
    <location>
        <position position="91"/>
    </location>
    <ligand>
        <name>Mg(2+)</name>
        <dbReference type="ChEBI" id="CHEBI:18420"/>
    </ligand>
</feature>
<evidence type="ECO:0000313" key="13">
    <source>
        <dbReference type="EMBL" id="BAM13925.1"/>
    </source>
</evidence>
<evidence type="ECO:0000256" key="10">
    <source>
        <dbReference type="ARBA" id="ARBA00023102"/>
    </source>
</evidence>
<dbReference type="GO" id="GO:0008270">
    <property type="term" value="F:zinc ion binding"/>
    <property type="evidence" value="ECO:0007669"/>
    <property type="project" value="UniProtKB-UniRule"/>
</dbReference>
<dbReference type="InterPro" id="IPR038019">
    <property type="entry name" value="PRib_AMP_CycHydrolase_sf"/>
</dbReference>
<dbReference type="PANTHER" id="PTHR42945">
    <property type="entry name" value="HISTIDINE BIOSYNTHESIS BIFUNCTIONAL PROTEIN"/>
    <property type="match status" value="1"/>
</dbReference>